<name>A0A8J3KC63_9ACTN</name>
<feature type="domain" description="ABC3 transporter permease C-terminal" evidence="8">
    <location>
        <begin position="804"/>
        <end position="912"/>
    </location>
</feature>
<evidence type="ECO:0000256" key="7">
    <source>
        <dbReference type="SAM" id="Phobius"/>
    </source>
</evidence>
<evidence type="ECO:0000256" key="6">
    <source>
        <dbReference type="ARBA" id="ARBA00038076"/>
    </source>
</evidence>
<dbReference type="InterPro" id="IPR050250">
    <property type="entry name" value="Macrolide_Exporter_MacB"/>
</dbReference>
<comment type="caution">
    <text evidence="9">The sequence shown here is derived from an EMBL/GenBank/DDBJ whole genome shotgun (WGS) entry which is preliminary data.</text>
</comment>
<keyword evidence="3 7" id="KW-0812">Transmembrane</keyword>
<keyword evidence="10" id="KW-1185">Reference proteome</keyword>
<feature type="transmembrane region" description="Helical" evidence="7">
    <location>
        <begin position="883"/>
        <end position="907"/>
    </location>
</feature>
<comment type="subcellular location">
    <subcellularLocation>
        <location evidence="1">Cell membrane</location>
        <topology evidence="1">Multi-pass membrane protein</topology>
    </subcellularLocation>
</comment>
<keyword evidence="4 7" id="KW-1133">Transmembrane helix</keyword>
<evidence type="ECO:0000313" key="9">
    <source>
        <dbReference type="EMBL" id="GIF97934.1"/>
    </source>
</evidence>
<feature type="transmembrane region" description="Helical" evidence="7">
    <location>
        <begin position="758"/>
        <end position="781"/>
    </location>
</feature>
<dbReference type="Pfam" id="PF02687">
    <property type="entry name" value="FtsX"/>
    <property type="match status" value="2"/>
</dbReference>
<dbReference type="GO" id="GO:0005886">
    <property type="term" value="C:plasma membrane"/>
    <property type="evidence" value="ECO:0007669"/>
    <property type="project" value="UniProtKB-SubCell"/>
</dbReference>
<dbReference type="PANTHER" id="PTHR30572">
    <property type="entry name" value="MEMBRANE COMPONENT OF TRANSPORTER-RELATED"/>
    <property type="match status" value="1"/>
</dbReference>
<dbReference type="AlphaFoldDB" id="A0A8J3KC63"/>
<proteinExistence type="inferred from homology"/>
<feature type="transmembrane region" description="Helical" evidence="7">
    <location>
        <begin position="692"/>
        <end position="712"/>
    </location>
</feature>
<feature type="transmembrane region" description="Helical" evidence="7">
    <location>
        <begin position="653"/>
        <end position="680"/>
    </location>
</feature>
<sequence>MITMIWSQLRRRLWRSSALFAAILLATTGFTVLTGTVNTSRLQVTGEVDANFRGAYDILVRPKGARTAVENERGTVAPNQLSGTNGGITTAQYRAIQAVQGVEVAAPIATLGSTLVSSTAQVDVTDLVDRSKTRQLIRLDPVFLSDRGLSRGVRGSAYVYITRRPIIGLDTGRSVGNTSYYTDGTIAQDTEYCDTGVLEVQEDGARKRVCGASLSSWQEDYAGLRTPQFDVYSLLPDGRFLDGAAAGDMQYATDRIVVNVWWLSIVGLAAVDPAAEARLLGLDQALVSGRYLRQDETGDRARKVRLPVLTAALPQVDETLRVTLSTVDDDLVRAMPGTRSDVVHAWLDKTSLIPAGTRTFDTRAPQPDAVFEQPTLSVSFVLRSGLPRYDTAADGTLRPVVSAEAPGTWMANSPVMGGGATPSLVFDTAFRDVKVVNAEPFMAADPVGVFDPAKLQGFSRLSRVPLETYRSPEAEGADARSRELLGERPLAPSSNPAGYLISAPQLITTLAAVPGLIGAKAADQAISAVRVRVADVRTLDELTRERIRRIAEEISTTTGLDVDITVGSSLQPQQVALAAGTLGRPELRLTELWSRKGVAVAIMEAIDRKSVLLFGLILVVCVLFLANATTAAVRDRRRELAVLACVGWPRYRLAALVTGEVAVVGLAAGLVSAGLAVPLSRVVDVPAGTSQALLAVPLALLLAVVAAVVPAVQAARAHPGTALAPLVSPVRRARSTRTGHTVLSAALRNTRRRPGRTLLAAVAVALGVGAFTTLLTLTWVFHGNVTGTLLGDAVSLRVRAVDTVAVAATLVLAVLALADVLYLNVRERSAELATLQAAGWGDGALTRLIAYEGVLIGAAGALAGAGVGLFFVDRFAAAVPATAVAVTAAAALAGVVLSGLAAVLPALSVRRLRLSTLLAQE</sequence>
<dbReference type="EMBL" id="BONH01000011">
    <property type="protein sequence ID" value="GIF97934.1"/>
    <property type="molecule type" value="Genomic_DNA"/>
</dbReference>
<gene>
    <name evidence="9" type="ORF">Cci01nite_30280</name>
</gene>
<feature type="transmembrane region" description="Helical" evidence="7">
    <location>
        <begin position="801"/>
        <end position="823"/>
    </location>
</feature>
<keyword evidence="5 7" id="KW-0472">Membrane</keyword>
<evidence type="ECO:0000259" key="8">
    <source>
        <dbReference type="Pfam" id="PF02687"/>
    </source>
</evidence>
<dbReference type="PANTHER" id="PTHR30572:SF4">
    <property type="entry name" value="ABC TRANSPORTER PERMEASE YTRF"/>
    <property type="match status" value="1"/>
</dbReference>
<evidence type="ECO:0000256" key="4">
    <source>
        <dbReference type="ARBA" id="ARBA00022989"/>
    </source>
</evidence>
<reference evidence="9 10" key="1">
    <citation type="submission" date="2021-01" db="EMBL/GenBank/DDBJ databases">
        <title>Whole genome shotgun sequence of Catellatospora citrea NBRC 14495.</title>
        <authorList>
            <person name="Komaki H."/>
            <person name="Tamura T."/>
        </authorList>
    </citation>
    <scope>NUCLEOTIDE SEQUENCE [LARGE SCALE GENOMIC DNA]</scope>
    <source>
        <strain evidence="9 10">NBRC 14495</strain>
    </source>
</reference>
<dbReference type="Proteomes" id="UP000659904">
    <property type="component" value="Unassembled WGS sequence"/>
</dbReference>
<evidence type="ECO:0000256" key="1">
    <source>
        <dbReference type="ARBA" id="ARBA00004651"/>
    </source>
</evidence>
<accession>A0A8J3KC63</accession>
<evidence type="ECO:0000256" key="5">
    <source>
        <dbReference type="ARBA" id="ARBA00023136"/>
    </source>
</evidence>
<protein>
    <recommendedName>
        <fullName evidence="8">ABC3 transporter permease C-terminal domain-containing protein</fullName>
    </recommendedName>
</protein>
<organism evidence="9 10">
    <name type="scientific">Catellatospora citrea</name>
    <dbReference type="NCBI Taxonomy" id="53366"/>
    <lineage>
        <taxon>Bacteria</taxon>
        <taxon>Bacillati</taxon>
        <taxon>Actinomycetota</taxon>
        <taxon>Actinomycetes</taxon>
        <taxon>Micromonosporales</taxon>
        <taxon>Micromonosporaceae</taxon>
        <taxon>Catellatospora</taxon>
    </lineage>
</organism>
<evidence type="ECO:0000256" key="3">
    <source>
        <dbReference type="ARBA" id="ARBA00022692"/>
    </source>
</evidence>
<feature type="transmembrane region" description="Helical" evidence="7">
    <location>
        <begin position="611"/>
        <end position="633"/>
    </location>
</feature>
<feature type="domain" description="ABC3 transporter permease C-terminal" evidence="8">
    <location>
        <begin position="612"/>
        <end position="718"/>
    </location>
</feature>
<dbReference type="InterPro" id="IPR003838">
    <property type="entry name" value="ABC3_permease_C"/>
</dbReference>
<keyword evidence="2" id="KW-1003">Cell membrane</keyword>
<dbReference type="GO" id="GO:0022857">
    <property type="term" value="F:transmembrane transporter activity"/>
    <property type="evidence" value="ECO:0007669"/>
    <property type="project" value="TreeGrafter"/>
</dbReference>
<feature type="transmembrane region" description="Helical" evidence="7">
    <location>
        <begin position="844"/>
        <end position="871"/>
    </location>
</feature>
<comment type="similarity">
    <text evidence="6">Belongs to the ABC-4 integral membrane protein family.</text>
</comment>
<evidence type="ECO:0000256" key="2">
    <source>
        <dbReference type="ARBA" id="ARBA00022475"/>
    </source>
</evidence>
<evidence type="ECO:0000313" key="10">
    <source>
        <dbReference type="Proteomes" id="UP000659904"/>
    </source>
</evidence>